<feature type="transmembrane region" description="Helical" evidence="1">
    <location>
        <begin position="45"/>
        <end position="63"/>
    </location>
</feature>
<dbReference type="RefSeq" id="WP_085051244.1">
    <property type="nucleotide sequence ID" value="NZ_LNQR01000028.1"/>
</dbReference>
<gene>
    <name evidence="2" type="ORF">ASN18_0715</name>
</gene>
<dbReference type="Pfam" id="PF09527">
    <property type="entry name" value="ATPase_gene1"/>
    <property type="match status" value="1"/>
</dbReference>
<evidence type="ECO:0000313" key="3">
    <source>
        <dbReference type="Proteomes" id="UP000060487"/>
    </source>
</evidence>
<keyword evidence="1" id="KW-1133">Transmembrane helix</keyword>
<keyword evidence="1" id="KW-0812">Transmembrane</keyword>
<keyword evidence="3" id="KW-1185">Reference proteome</keyword>
<accession>A0ABR5SJ22</accession>
<dbReference type="Proteomes" id="UP000060487">
    <property type="component" value="Unassembled WGS sequence"/>
</dbReference>
<evidence type="ECO:0000313" key="2">
    <source>
        <dbReference type="EMBL" id="KWT91813.1"/>
    </source>
</evidence>
<organism evidence="2 3">
    <name type="scientific">Candidatus Magnetominusculus xianensis</name>
    <dbReference type="NCBI Taxonomy" id="1748249"/>
    <lineage>
        <taxon>Bacteria</taxon>
        <taxon>Pseudomonadati</taxon>
        <taxon>Nitrospirota</taxon>
        <taxon>Nitrospiria</taxon>
        <taxon>Nitrospirales</taxon>
        <taxon>Nitrospiraceae</taxon>
        <taxon>Candidatus Magnetominusculus</taxon>
    </lineage>
</organism>
<sequence length="74" mass="8159">MAEKGTGGFKHLLFASQVGVNLVVATFVGFFIGKGLDILFNTRPYLTVTFLIFGIISGFIELFRTAARELKKDD</sequence>
<feature type="transmembrane region" description="Helical" evidence="1">
    <location>
        <begin position="12"/>
        <end position="33"/>
    </location>
</feature>
<dbReference type="InterPro" id="IPR032820">
    <property type="entry name" value="ATPase_put"/>
</dbReference>
<dbReference type="EMBL" id="LNQR01000028">
    <property type="protein sequence ID" value="KWT91813.1"/>
    <property type="molecule type" value="Genomic_DNA"/>
</dbReference>
<proteinExistence type="predicted"/>
<protein>
    <submittedName>
        <fullName evidence="2">Magnesium transporter</fullName>
    </submittedName>
</protein>
<keyword evidence="1" id="KW-0472">Membrane</keyword>
<reference evidence="2 3" key="1">
    <citation type="submission" date="2015-11" db="EMBL/GenBank/DDBJ databases">
        <authorList>
            <person name="Lin W."/>
        </authorList>
    </citation>
    <scope>NUCLEOTIDE SEQUENCE [LARGE SCALE GENOMIC DNA]</scope>
    <source>
        <strain evidence="2 3">HCH-1</strain>
    </source>
</reference>
<comment type="caution">
    <text evidence="2">The sequence shown here is derived from an EMBL/GenBank/DDBJ whole genome shotgun (WGS) entry which is preliminary data.</text>
</comment>
<evidence type="ECO:0000256" key="1">
    <source>
        <dbReference type="SAM" id="Phobius"/>
    </source>
</evidence>
<name>A0ABR5SJ22_9BACT</name>